<evidence type="ECO:0000259" key="4">
    <source>
        <dbReference type="Pfam" id="PF10145"/>
    </source>
</evidence>
<dbReference type="OrthoDB" id="2183194at2"/>
<dbReference type="Pfam" id="PF10145">
    <property type="entry name" value="PhageMin_Tail"/>
    <property type="match status" value="1"/>
</dbReference>
<feature type="transmembrane region" description="Helical" evidence="3">
    <location>
        <begin position="405"/>
        <end position="426"/>
    </location>
</feature>
<feature type="coiled-coil region" evidence="1">
    <location>
        <begin position="1112"/>
        <end position="1139"/>
    </location>
</feature>
<comment type="caution">
    <text evidence="5">The sequence shown here is derived from an EMBL/GenBank/DDBJ whole genome shotgun (WGS) entry which is preliminary data.</text>
</comment>
<feature type="region of interest" description="Disordered" evidence="2">
    <location>
        <begin position="899"/>
        <end position="1024"/>
    </location>
</feature>
<accession>A0A3L7A8B0</accession>
<dbReference type="InterPro" id="IPR010090">
    <property type="entry name" value="Phage_tape_meas"/>
</dbReference>
<keyword evidence="3" id="KW-0812">Transmembrane</keyword>
<feature type="compositionally biased region" description="Basic and acidic residues" evidence="2">
    <location>
        <begin position="900"/>
        <end position="954"/>
    </location>
</feature>
<gene>
    <name evidence="5" type="ORF">D9V32_05550</name>
</gene>
<evidence type="ECO:0000256" key="3">
    <source>
        <dbReference type="SAM" id="Phobius"/>
    </source>
</evidence>
<evidence type="ECO:0000313" key="5">
    <source>
        <dbReference type="EMBL" id="RLP76335.1"/>
    </source>
</evidence>
<dbReference type="Proteomes" id="UP000272503">
    <property type="component" value="Unassembled WGS sequence"/>
</dbReference>
<feature type="transmembrane region" description="Helical" evidence="3">
    <location>
        <begin position="447"/>
        <end position="474"/>
    </location>
</feature>
<keyword evidence="3" id="KW-0472">Membrane</keyword>
<evidence type="ECO:0000256" key="1">
    <source>
        <dbReference type="SAM" id="Coils"/>
    </source>
</evidence>
<keyword evidence="6" id="KW-1185">Reference proteome</keyword>
<dbReference type="RefSeq" id="WP_121647917.1">
    <property type="nucleotide sequence ID" value="NZ_RCUX01000004.1"/>
</dbReference>
<feature type="domain" description="Phage tail tape measure protein" evidence="4">
    <location>
        <begin position="105"/>
        <end position="296"/>
    </location>
</feature>
<sequence length="1451" mass="151978">MADNNRTVRVTLAATVNNYLAGMEQARRVTEKTATEAEKAAAKYEAQSKALDMGGKAAMLAGGAMLAGTALSVKAAIDWESAWTGVLKTVDGTPKQLKGVEDGLRSLAGELPAAHDEIASVAEAAGQLGVRTQDVVGFSKVMLDLGESTNMVATEAATELARFMNVMGTAPDKVSNLGAAVVGLGNNYATTESEIVSMAQRLSGAGRQIGLTEGEVLGLATSLSSVGIEAEAGGSAVSKVMINIASAVDSGGKKLDQFSSVAGQSAQDFAAKWKTAPGEALADFVKGLANAEDQGKTTLGMLSDLGITEVRMRDALLRSAAAAENFSGAMAMGNSEFEANTALLDEASKRYATVESRIKIMGNRVNDAAISFGQGLTPAIAGATDFVGSFADGLGALPGPLQATIAIAGALAGGVALIGGATMVALPKVAAFNAQLGAMGVKGQVSARGLAIAGGAIGGAFTLAATAITIFGAAQADARARADSFGKTLDSVTGQLTEQTRQLAIENLNAKDSFLWLESDSAFDAAKKLGLSLETVTQAAMGSKGAMSDLHNALNVGAVGSESYRAALEASGLSGSEFAIATATVRTKVDESSAAVSRAREQQDLATEATGAGSDAADSHAESLKKVQAEAEATAADIDKLAKAIKGFGATELDARAATRDLHDAYATLTETLKKNGKTLDITTAAGRANESAIDAVAKRTLDLASATLQQTGDQAKATATLEAGREKLIQMLGAFGITGDAAKAYADKLGLIPSNIQTTATVVGVSEAEARLQELSRTRIARIQAIYDKGSTPTFGHVPLADGAVVHQYKDGGVRENHVAQIAPAGAWRVWAEDETGGEAYIPLAESKRGRSLEIWKETGRLLGVRGPQFFASGGMIGPGMKSTSGGYSVVVQATKTAAAEREREIRKAETERATAERKARQAREKSEREAADRRRKAEKESADQRRRAERTANEAYARAPKRTRKQRASAANARDRAMRNAREAEARANGKARDTEARAASKARTTESAAVKKAGQERAKDAQAALKRERETVAAARKKEQEANQKFLADQAKGRDDWYRQGRRGTRATGLGLVDQLLDISERMGGDTKKRLVNAANSSEKQFIKLEKASSRAAQLLEKAKDKLDGLKESAANLARSVSEKFRGAFQIGDSLKSETVSETRRVKAGKEYYDETRQVTKTGASLSGIKSDLSTKAKDITRVAGKLKKLAGKGFKPEFLADIAGLGVEGEPVIDALLTATKSDVSKINRDYVAIGKGADAAGKTVADANFKALITQAEKQVKAADANAKSIEKQMKYETDRIIKAIDGALKVGSGSRAPIKAYANGGVRENHAAQIASAGEYRVWAEDETGGEGYIPLAQSKRGRSLQVWQDIGRRFGMTSFAAGGVSQPRYAQPMASSSAPVYVAPEVSLHGAKIALEIDGREIVGVIKKQIVAHDTQSASQVDLGYQRR</sequence>
<evidence type="ECO:0000313" key="6">
    <source>
        <dbReference type="Proteomes" id="UP000272503"/>
    </source>
</evidence>
<proteinExistence type="predicted"/>
<feature type="compositionally biased region" description="Basic and acidic residues" evidence="2">
    <location>
        <begin position="975"/>
        <end position="1001"/>
    </location>
</feature>
<keyword evidence="3" id="KW-1133">Transmembrane helix</keyword>
<reference evidence="5 6" key="1">
    <citation type="submission" date="2018-10" db="EMBL/GenBank/DDBJ databases">
        <authorList>
            <person name="Li J."/>
        </authorList>
    </citation>
    <scope>NUCLEOTIDE SEQUENCE [LARGE SCALE GENOMIC DNA]</scope>
    <source>
        <strain evidence="5 6">IF 016277</strain>
    </source>
</reference>
<keyword evidence="1" id="KW-0175">Coiled coil</keyword>
<feature type="region of interest" description="Disordered" evidence="2">
    <location>
        <begin position="591"/>
        <end position="625"/>
    </location>
</feature>
<protein>
    <submittedName>
        <fullName evidence="5">Phage tail tape measure protein</fullName>
    </submittedName>
</protein>
<organism evidence="5 6">
    <name type="scientific">Mycetocola tolaasinivorans</name>
    <dbReference type="NCBI Taxonomy" id="76635"/>
    <lineage>
        <taxon>Bacteria</taxon>
        <taxon>Bacillati</taxon>
        <taxon>Actinomycetota</taxon>
        <taxon>Actinomycetes</taxon>
        <taxon>Micrococcales</taxon>
        <taxon>Microbacteriaceae</taxon>
        <taxon>Mycetocola</taxon>
    </lineage>
</organism>
<dbReference type="NCBIfam" id="TIGR01760">
    <property type="entry name" value="tape_meas_TP901"/>
    <property type="match status" value="1"/>
</dbReference>
<name>A0A3L7A8B0_9MICO</name>
<evidence type="ECO:0000256" key="2">
    <source>
        <dbReference type="SAM" id="MobiDB-lite"/>
    </source>
</evidence>
<dbReference type="EMBL" id="RCUX01000004">
    <property type="protein sequence ID" value="RLP76335.1"/>
    <property type="molecule type" value="Genomic_DNA"/>
</dbReference>